<dbReference type="Gene3D" id="3.30.360.10">
    <property type="entry name" value="Dihydrodipicolinate Reductase, domain 2"/>
    <property type="match status" value="1"/>
</dbReference>
<evidence type="ECO:0000259" key="1">
    <source>
        <dbReference type="Pfam" id="PF01408"/>
    </source>
</evidence>
<dbReference type="Proteomes" id="UP001303373">
    <property type="component" value="Chromosome 3"/>
</dbReference>
<dbReference type="SUPFAM" id="SSF55347">
    <property type="entry name" value="Glyceraldehyde-3-phosphate dehydrogenase-like, C-terminal domain"/>
    <property type="match status" value="1"/>
</dbReference>
<dbReference type="GO" id="GO:0005737">
    <property type="term" value="C:cytoplasm"/>
    <property type="evidence" value="ECO:0007669"/>
    <property type="project" value="TreeGrafter"/>
</dbReference>
<sequence>MNPPLLGVAIIGSGIFVREQHLPAVQASPYLTLKAIYSRSLKSAQDVAANVHGVDFYSEDSDKSLKDLLARQDITGVIIALPITVQPEYIKQALRAGKHVLAEKPLAKDVATAKELIEWYHSNIDTSKVTYGVAEQFRYLKDVCRGAEVARDFGRVIGYRFKFGALTQAGNRYFETSWRKIPEYQGGFLLDGGVHFVAAMRVLLGSEAKVVRLSAFTTQLQEHLPPVDTVDTVLKLENGCTANFSVSFGTTFTGMEHSIACERGSILVTRDTVTSKPKGGEQVTETTPSDVGGVELEVSAWAKSLVDGKQDDRQRPEEALADLELIEAMLNSGAQDGKPVELKLQM</sequence>
<dbReference type="GO" id="GO:0016491">
    <property type="term" value="F:oxidoreductase activity"/>
    <property type="evidence" value="ECO:0007669"/>
    <property type="project" value="TreeGrafter"/>
</dbReference>
<organism evidence="3 4">
    <name type="scientific">Acrodontium crateriforme</name>
    <dbReference type="NCBI Taxonomy" id="150365"/>
    <lineage>
        <taxon>Eukaryota</taxon>
        <taxon>Fungi</taxon>
        <taxon>Dikarya</taxon>
        <taxon>Ascomycota</taxon>
        <taxon>Pezizomycotina</taxon>
        <taxon>Dothideomycetes</taxon>
        <taxon>Dothideomycetidae</taxon>
        <taxon>Mycosphaerellales</taxon>
        <taxon>Teratosphaeriaceae</taxon>
        <taxon>Acrodontium</taxon>
    </lineage>
</organism>
<dbReference type="Gene3D" id="3.40.50.720">
    <property type="entry name" value="NAD(P)-binding Rossmann-like Domain"/>
    <property type="match status" value="1"/>
</dbReference>
<feature type="domain" description="Gfo/Idh/MocA-like oxidoreductase N-terminal" evidence="1">
    <location>
        <begin position="7"/>
        <end position="120"/>
    </location>
</feature>
<name>A0AAQ3M2U9_9PEZI</name>
<keyword evidence="4" id="KW-1185">Reference proteome</keyword>
<dbReference type="AlphaFoldDB" id="A0AAQ3M2U9"/>
<dbReference type="Pfam" id="PF02894">
    <property type="entry name" value="GFO_IDH_MocA_C"/>
    <property type="match status" value="1"/>
</dbReference>
<evidence type="ECO:0000313" key="3">
    <source>
        <dbReference type="EMBL" id="WPG99824.1"/>
    </source>
</evidence>
<evidence type="ECO:0000313" key="4">
    <source>
        <dbReference type="Proteomes" id="UP001303373"/>
    </source>
</evidence>
<dbReference type="InterPro" id="IPR004104">
    <property type="entry name" value="Gfo/Idh/MocA-like_OxRdtase_C"/>
</dbReference>
<accession>A0AAQ3M2U9</accession>
<dbReference type="EMBL" id="CP138582">
    <property type="protein sequence ID" value="WPG99824.1"/>
    <property type="molecule type" value="Genomic_DNA"/>
</dbReference>
<dbReference type="GO" id="GO:0006740">
    <property type="term" value="P:NADPH regeneration"/>
    <property type="evidence" value="ECO:0007669"/>
    <property type="project" value="TreeGrafter"/>
</dbReference>
<evidence type="ECO:0000259" key="2">
    <source>
        <dbReference type="Pfam" id="PF02894"/>
    </source>
</evidence>
<dbReference type="Pfam" id="PF01408">
    <property type="entry name" value="GFO_IDH_MocA"/>
    <property type="match status" value="1"/>
</dbReference>
<reference evidence="3 4" key="1">
    <citation type="submission" date="2023-11" db="EMBL/GenBank/DDBJ databases">
        <title>An acidophilic fungus is an integral part of prey digestion in a carnivorous sundew plant.</title>
        <authorList>
            <person name="Tsai I.J."/>
        </authorList>
    </citation>
    <scope>NUCLEOTIDE SEQUENCE [LARGE SCALE GENOMIC DNA]</scope>
    <source>
        <strain evidence="3">169a</strain>
    </source>
</reference>
<dbReference type="PANTHER" id="PTHR42840:SF5">
    <property type="entry name" value="NAD(P)-BINDING ROSSMANN-FOLD SUPERFAMILY PROTEIN"/>
    <property type="match status" value="1"/>
</dbReference>
<dbReference type="GO" id="GO:0000166">
    <property type="term" value="F:nucleotide binding"/>
    <property type="evidence" value="ECO:0007669"/>
    <property type="project" value="InterPro"/>
</dbReference>
<feature type="domain" description="Gfo/Idh/MocA-like oxidoreductase C-terminal" evidence="2">
    <location>
        <begin position="152"/>
        <end position="342"/>
    </location>
</feature>
<dbReference type="InterPro" id="IPR036291">
    <property type="entry name" value="NAD(P)-bd_dom_sf"/>
</dbReference>
<proteinExistence type="predicted"/>
<dbReference type="PANTHER" id="PTHR42840">
    <property type="entry name" value="NAD(P)-BINDING ROSSMANN-FOLD SUPERFAMILY PROTEIN-RELATED"/>
    <property type="match status" value="1"/>
</dbReference>
<dbReference type="InterPro" id="IPR000683">
    <property type="entry name" value="Gfo/Idh/MocA-like_OxRdtase_N"/>
</dbReference>
<protein>
    <submittedName>
        <fullName evidence="3">NAD(P)-binding protein</fullName>
    </submittedName>
</protein>
<dbReference type="SUPFAM" id="SSF51735">
    <property type="entry name" value="NAD(P)-binding Rossmann-fold domains"/>
    <property type="match status" value="1"/>
</dbReference>
<gene>
    <name evidence="3" type="ORF">R9X50_00264400</name>
</gene>